<evidence type="ECO:0000313" key="1">
    <source>
        <dbReference type="EMBL" id="RXN03285.1"/>
    </source>
</evidence>
<dbReference type="AlphaFoldDB" id="A0A498LD90"/>
<organism evidence="1 2">
    <name type="scientific">Labeo rohita</name>
    <name type="common">Indian major carp</name>
    <name type="synonym">Cyprinus rohita</name>
    <dbReference type="NCBI Taxonomy" id="84645"/>
    <lineage>
        <taxon>Eukaryota</taxon>
        <taxon>Metazoa</taxon>
        <taxon>Chordata</taxon>
        <taxon>Craniata</taxon>
        <taxon>Vertebrata</taxon>
        <taxon>Euteleostomi</taxon>
        <taxon>Actinopterygii</taxon>
        <taxon>Neopterygii</taxon>
        <taxon>Teleostei</taxon>
        <taxon>Ostariophysi</taxon>
        <taxon>Cypriniformes</taxon>
        <taxon>Cyprinidae</taxon>
        <taxon>Labeoninae</taxon>
        <taxon>Labeonini</taxon>
        <taxon>Labeo</taxon>
    </lineage>
</organism>
<reference evidence="1 2" key="1">
    <citation type="submission" date="2018-03" db="EMBL/GenBank/DDBJ databases">
        <title>Draft genome sequence of Rohu Carp (Labeo rohita).</title>
        <authorList>
            <person name="Das P."/>
            <person name="Kushwaha B."/>
            <person name="Joshi C.G."/>
            <person name="Kumar D."/>
            <person name="Nagpure N.S."/>
            <person name="Sahoo L."/>
            <person name="Das S.P."/>
            <person name="Bit A."/>
            <person name="Patnaik S."/>
            <person name="Meher P.K."/>
            <person name="Jayasankar P."/>
            <person name="Koringa P.G."/>
            <person name="Patel N.V."/>
            <person name="Hinsu A.T."/>
            <person name="Kumar R."/>
            <person name="Pandey M."/>
            <person name="Agarwal S."/>
            <person name="Srivastava S."/>
            <person name="Singh M."/>
            <person name="Iquebal M.A."/>
            <person name="Jaiswal S."/>
            <person name="Angadi U.B."/>
            <person name="Kumar N."/>
            <person name="Raza M."/>
            <person name="Shah T.M."/>
            <person name="Rai A."/>
            <person name="Jena J.K."/>
        </authorList>
    </citation>
    <scope>NUCLEOTIDE SEQUENCE [LARGE SCALE GENOMIC DNA]</scope>
    <source>
        <strain evidence="1">DASCIFA01</strain>
        <tissue evidence="1">Testis</tissue>
    </source>
</reference>
<evidence type="ECO:0000313" key="2">
    <source>
        <dbReference type="Proteomes" id="UP000290572"/>
    </source>
</evidence>
<dbReference type="Proteomes" id="UP000290572">
    <property type="component" value="Unassembled WGS sequence"/>
</dbReference>
<protein>
    <submittedName>
        <fullName evidence="1">Uncharacterized protein</fullName>
    </submittedName>
</protein>
<proteinExistence type="predicted"/>
<comment type="caution">
    <text evidence="1">The sequence shown here is derived from an EMBL/GenBank/DDBJ whole genome shotgun (WGS) entry which is preliminary data.</text>
</comment>
<accession>A0A498LD90</accession>
<name>A0A498LD90_LABRO</name>
<dbReference type="EMBL" id="QBIY01013485">
    <property type="protein sequence ID" value="RXN03285.1"/>
    <property type="molecule type" value="Genomic_DNA"/>
</dbReference>
<gene>
    <name evidence="1" type="ORF">ROHU_013565</name>
</gene>
<keyword evidence="2" id="KW-1185">Reference proteome</keyword>
<sequence>MEFPTTLWHATLSRFNLEHGDRIKHLCVLHGGLCLASQQHRDHHLVRAIAKVTRPLSALPEFVSFDDDIRSQLEMFFYSFKDIGNGLTSIGRMLT</sequence>